<feature type="transmembrane region" description="Helical" evidence="2">
    <location>
        <begin position="796"/>
        <end position="816"/>
    </location>
</feature>
<accession>A0AA38WXC3</accession>
<sequence length="1540" mass="165954">MEPSQPGGLLNVPITESERAQAAQDRDRDDSSDRLLPEHRQPSPEPQDDSHTPQFRPPPSALQPPFPNRFPSIHAPAVVRQQRPSYPPRFDTRQYAPVSPVPEEDEPDSIKLRPHTAIADDYDDDRLLPVSSPGPVPPLWTPIWLRKWVLGLFAFIFAGFLLALILLWHFDGQDDGFHVNPNMSHYAWAYTPTIIVVFVVAAWRMVDYHSKLAMPYDALQNGPVMPCESLLVDYISKHQLVALFEAFKNSDFAVVTTSTGFVLLKVVTVFSTGLLLARPTQVTQKGASVQAKGFSASSLNSNSALGSSNTLAQPVYAYYGTMAQGMPSENGVTLEMAYSAITVKSDTPVGENYTISGLVDAFVPTMSCQTLDVQLNSPRVVNDANSANALATSSNITFIIPAGDVCTGKSLVSVPADNPYTEILPKRQVIGTMQQIFCGTENASVPDSAGPQGLLFTITDVAYQQTLFDNATDLAGGTFTIASDVSRTLTNITNVVCNPSYMITKAQVTNNTQLRGSNKAVSIDLKDGGGNNTLQGFSDWNATNVLSQASIAAQVLFGDTVNDDTISDSSAIFKLMALTRGSQSIDTLMDPNSMIDAATDIHQGILSQYAHQTLRAADNSDVEGGKVSRQELRLRVNDVSVWTMASASGLLFLFCIALIFIAPRAVVPRDPSSIAAVATTLARSTELNRLLRKQGVPNSANQKIGLAGYEFGTAIASTDSGRTSFKIVTSEGEFNEPLTQPTTGMKWWTPFTASVPWLVLTLTLPLAIIIALELIQKHSDDHSGFYTVADDEWTEVYSHYIPGLIMLILAALVNMLDFNVALFTPWNNLASSGAVHRKSILNNILGRSPPSAFLQALRTGSFGAMLSIAAATAASILTVIASGLYYVNHFSVEGASVSITQTDAFSLRWADSFSNDNGAGALMNLIMHQSFSYPQFTFEDLVFPKLSLNNSALTTNTLTTVSGSGGYLLPGVRANLKCDVIPSDSFSISTEAAGTDSAYTTDQAFVTVRANLPDSCHLGGQHGTDDFVLYENNFELPSGGKGTYAGAQLDLLFGENATTYGNYGANRGQYIGDNPPVGCPSLAFTFGHFRLNSVDKTPVTTMVCYQHIEGLNAIVTLKPNSTTIDSSTPPFVQESSVFQHENAAASSSSIKTFDFRIQNNLAQEMTVFNGGSDTPATNPSSASTFDIFFQAIINGTEPHSPASLAGPHNQNVLIRAITRFYQIYMAQAISANMRGPVTSDTGSSSRLLRRQSSSLTTTSPTAIDTPRLVQDKDSKIFLQVLLSLMIALSAAAWSVTKFQRVLPCNPCSIAGTMSLLAGSDLVHSTDDGLCECCGKPRRRSFGFETDRPESIHAGPDETGGTHGDEVDDREQIIDDGAEWFSTDHFEMVFAGKTYSMGWWRERRAIGKRRRYGVDVGARADGSDDQDWELGGRRPEGEGFSGFMIPSSRGDRDGRGGYTRARGRNLSISGTSPDPGADGRVIMMPREPSPGVYVPETGRTGARFEPSRIGGGGGDPGPATMARRPCPVHGPGQHGPVHGEA</sequence>
<feature type="compositionally biased region" description="Pro residues" evidence="1">
    <location>
        <begin position="55"/>
        <end position="68"/>
    </location>
</feature>
<feature type="transmembrane region" description="Helical" evidence="2">
    <location>
        <begin position="1276"/>
        <end position="1295"/>
    </location>
</feature>
<keyword evidence="2" id="KW-1133">Transmembrane helix</keyword>
<comment type="caution">
    <text evidence="3">The sequence shown here is derived from an EMBL/GenBank/DDBJ whole genome shotgun (WGS) entry which is preliminary data.</text>
</comment>
<keyword evidence="2" id="KW-0472">Membrane</keyword>
<dbReference type="Pfam" id="PF11915">
    <property type="entry name" value="DUF3433"/>
    <property type="match status" value="2"/>
</dbReference>
<dbReference type="PANTHER" id="PTHR37544">
    <property type="entry name" value="SPRAY-RELATED"/>
    <property type="match status" value="1"/>
</dbReference>
<gene>
    <name evidence="3" type="ORF">H2200_012653</name>
</gene>
<feature type="compositionally biased region" description="Basic and acidic residues" evidence="1">
    <location>
        <begin position="16"/>
        <end position="42"/>
    </location>
</feature>
<feature type="transmembrane region" description="Helical" evidence="2">
    <location>
        <begin position="862"/>
        <end position="887"/>
    </location>
</feature>
<feature type="transmembrane region" description="Helical" evidence="2">
    <location>
        <begin position="188"/>
        <end position="206"/>
    </location>
</feature>
<feature type="compositionally biased region" description="Low complexity" evidence="1">
    <location>
        <begin position="1243"/>
        <end position="1259"/>
    </location>
</feature>
<feature type="transmembrane region" description="Helical" evidence="2">
    <location>
        <begin position="148"/>
        <end position="168"/>
    </location>
</feature>
<dbReference type="PANTHER" id="PTHR37544:SF1">
    <property type="entry name" value="PHOSPHORIBOSYLAMINOIMIDAZOLE-SUCCINOCARBOXAMIDE SYNTHASE"/>
    <property type="match status" value="1"/>
</dbReference>
<feature type="region of interest" description="Disordered" evidence="1">
    <location>
        <begin position="1235"/>
        <end position="1261"/>
    </location>
</feature>
<feature type="region of interest" description="Disordered" evidence="1">
    <location>
        <begin position="1343"/>
        <end position="1365"/>
    </location>
</feature>
<organism evidence="3 4">
    <name type="scientific">Cladophialophora chaetospira</name>
    <dbReference type="NCBI Taxonomy" id="386627"/>
    <lineage>
        <taxon>Eukaryota</taxon>
        <taxon>Fungi</taxon>
        <taxon>Dikarya</taxon>
        <taxon>Ascomycota</taxon>
        <taxon>Pezizomycotina</taxon>
        <taxon>Eurotiomycetes</taxon>
        <taxon>Chaetothyriomycetidae</taxon>
        <taxon>Chaetothyriales</taxon>
        <taxon>Herpotrichiellaceae</taxon>
        <taxon>Cladophialophora</taxon>
    </lineage>
</organism>
<keyword evidence="4" id="KW-1185">Reference proteome</keyword>
<evidence type="ECO:0000313" key="3">
    <source>
        <dbReference type="EMBL" id="KAJ9602873.1"/>
    </source>
</evidence>
<name>A0AA38WXC3_9EURO</name>
<feature type="compositionally biased region" description="Low complexity" evidence="1">
    <location>
        <begin position="1524"/>
        <end position="1540"/>
    </location>
</feature>
<dbReference type="InterPro" id="IPR021840">
    <property type="entry name" value="DUF3433"/>
</dbReference>
<dbReference type="Proteomes" id="UP001172673">
    <property type="component" value="Unassembled WGS sequence"/>
</dbReference>
<proteinExistence type="predicted"/>
<protein>
    <submittedName>
        <fullName evidence="3">Uncharacterized protein</fullName>
    </submittedName>
</protein>
<feature type="region of interest" description="Disordered" evidence="1">
    <location>
        <begin position="1"/>
        <end position="72"/>
    </location>
</feature>
<evidence type="ECO:0000313" key="4">
    <source>
        <dbReference type="Proteomes" id="UP001172673"/>
    </source>
</evidence>
<evidence type="ECO:0000256" key="2">
    <source>
        <dbReference type="SAM" id="Phobius"/>
    </source>
</evidence>
<feature type="transmembrane region" description="Helical" evidence="2">
    <location>
        <begin position="639"/>
        <end position="662"/>
    </location>
</feature>
<evidence type="ECO:0000256" key="1">
    <source>
        <dbReference type="SAM" id="MobiDB-lite"/>
    </source>
</evidence>
<reference evidence="3" key="1">
    <citation type="submission" date="2022-10" db="EMBL/GenBank/DDBJ databases">
        <title>Culturing micro-colonial fungi from biological soil crusts in the Mojave desert and describing Neophaeococcomyces mojavensis, and introducing the new genera and species Taxawa tesnikishii.</title>
        <authorList>
            <person name="Kurbessoian T."/>
            <person name="Stajich J.E."/>
        </authorList>
    </citation>
    <scope>NUCLEOTIDE SEQUENCE</scope>
    <source>
        <strain evidence="3">TK_41</strain>
    </source>
</reference>
<keyword evidence="2" id="KW-0812">Transmembrane</keyword>
<feature type="region of interest" description="Disordered" evidence="1">
    <location>
        <begin position="84"/>
        <end position="108"/>
    </location>
</feature>
<feature type="region of interest" description="Disordered" evidence="1">
    <location>
        <begin position="1422"/>
        <end position="1540"/>
    </location>
</feature>
<dbReference type="EMBL" id="JAPDRK010000024">
    <property type="protein sequence ID" value="KAJ9602873.1"/>
    <property type="molecule type" value="Genomic_DNA"/>
</dbReference>
<feature type="transmembrane region" description="Helical" evidence="2">
    <location>
        <begin position="755"/>
        <end position="775"/>
    </location>
</feature>